<dbReference type="Pfam" id="PF00903">
    <property type="entry name" value="Glyoxalase"/>
    <property type="match status" value="1"/>
</dbReference>
<dbReference type="InterPro" id="IPR051332">
    <property type="entry name" value="Fosfomycin_Res_Enzymes"/>
</dbReference>
<comment type="caution">
    <text evidence="2">The sequence shown here is derived from an EMBL/GenBank/DDBJ whole genome shotgun (WGS) entry which is preliminary data.</text>
</comment>
<dbReference type="OrthoDB" id="9792626at2"/>
<dbReference type="AlphaFoldDB" id="A0A4Q0MH34"/>
<dbReference type="PROSITE" id="PS51819">
    <property type="entry name" value="VOC"/>
    <property type="match status" value="1"/>
</dbReference>
<keyword evidence="3" id="KW-1185">Reference proteome</keyword>
<dbReference type="Proteomes" id="UP000289708">
    <property type="component" value="Unassembled WGS sequence"/>
</dbReference>
<dbReference type="InterPro" id="IPR037523">
    <property type="entry name" value="VOC_core"/>
</dbReference>
<protein>
    <recommendedName>
        <fullName evidence="1">VOC domain-containing protein</fullName>
    </recommendedName>
</protein>
<feature type="domain" description="VOC" evidence="1">
    <location>
        <begin position="10"/>
        <end position="126"/>
    </location>
</feature>
<gene>
    <name evidence="2" type="ORF">EK403_13650</name>
</gene>
<dbReference type="EMBL" id="RYFI01000012">
    <property type="protein sequence ID" value="RXF72867.1"/>
    <property type="molecule type" value="Genomic_DNA"/>
</dbReference>
<dbReference type="InterPro" id="IPR004360">
    <property type="entry name" value="Glyas_Fos-R_dOase_dom"/>
</dbReference>
<proteinExistence type="predicted"/>
<reference evidence="2 3" key="1">
    <citation type="submission" date="2018-12" db="EMBL/GenBank/DDBJ databases">
        <title>bacterium Hansschlegelia zhihuaiae S113.</title>
        <authorList>
            <person name="He J."/>
        </authorList>
    </citation>
    <scope>NUCLEOTIDE SEQUENCE [LARGE SCALE GENOMIC DNA]</scope>
    <source>
        <strain evidence="2 3">S 113</strain>
    </source>
</reference>
<evidence type="ECO:0000313" key="2">
    <source>
        <dbReference type="EMBL" id="RXF72867.1"/>
    </source>
</evidence>
<accession>A0A4Q0MH34</accession>
<name>A0A4Q0MH34_9HYPH</name>
<dbReference type="PANTHER" id="PTHR36113:SF1">
    <property type="entry name" value="GLYOXALASE_BLEOMYCIN RESISTANCE PROTEIN_DIOXYGENASE"/>
    <property type="match status" value="1"/>
</dbReference>
<dbReference type="PANTHER" id="PTHR36113">
    <property type="entry name" value="LYASE, PUTATIVE-RELATED-RELATED"/>
    <property type="match status" value="1"/>
</dbReference>
<organism evidence="2 3">
    <name type="scientific">Hansschlegelia zhihuaiae</name>
    <dbReference type="NCBI Taxonomy" id="405005"/>
    <lineage>
        <taxon>Bacteria</taxon>
        <taxon>Pseudomonadati</taxon>
        <taxon>Pseudomonadota</taxon>
        <taxon>Alphaproteobacteria</taxon>
        <taxon>Hyphomicrobiales</taxon>
        <taxon>Methylopilaceae</taxon>
        <taxon>Hansschlegelia</taxon>
    </lineage>
</organism>
<sequence length="139" mass="15513">MTMTAPDLVGLDHYAVNVADLQRAADWYENILGFHVLQKWNTTWMVGRGNIKVGLFLRPNAKPQPDIDNTVLIQHIAFLVDGDKFARVHQFLNEKGIETEGPDDSGIAFSIFFKDADGHSLEVTAYHPAAEPLRQPGRA</sequence>
<dbReference type="RefSeq" id="WP_128778029.1">
    <property type="nucleotide sequence ID" value="NZ_RYFI01000012.1"/>
</dbReference>
<evidence type="ECO:0000259" key="1">
    <source>
        <dbReference type="PROSITE" id="PS51819"/>
    </source>
</evidence>
<dbReference type="SUPFAM" id="SSF54593">
    <property type="entry name" value="Glyoxalase/Bleomycin resistance protein/Dihydroxybiphenyl dioxygenase"/>
    <property type="match status" value="1"/>
</dbReference>
<dbReference type="InterPro" id="IPR029068">
    <property type="entry name" value="Glyas_Bleomycin-R_OHBP_Dase"/>
</dbReference>
<dbReference type="Gene3D" id="3.10.180.10">
    <property type="entry name" value="2,3-Dihydroxybiphenyl 1,2-Dioxygenase, domain 1"/>
    <property type="match status" value="1"/>
</dbReference>
<evidence type="ECO:0000313" key="3">
    <source>
        <dbReference type="Proteomes" id="UP000289708"/>
    </source>
</evidence>